<feature type="compositionally biased region" description="Basic and acidic residues" evidence="1">
    <location>
        <begin position="21"/>
        <end position="40"/>
    </location>
</feature>
<proteinExistence type="predicted"/>
<feature type="region of interest" description="Disordered" evidence="1">
    <location>
        <begin position="1"/>
        <end position="172"/>
    </location>
</feature>
<keyword evidence="4" id="KW-1185">Reference proteome</keyword>
<dbReference type="Proteomes" id="UP001499978">
    <property type="component" value="Unassembled WGS sequence"/>
</dbReference>
<feature type="compositionally biased region" description="Basic and acidic residues" evidence="1">
    <location>
        <begin position="163"/>
        <end position="172"/>
    </location>
</feature>
<evidence type="ECO:0000259" key="2">
    <source>
        <dbReference type="Pfam" id="PF18970"/>
    </source>
</evidence>
<comment type="caution">
    <text evidence="3">The sequence shown here is derived from an EMBL/GenBank/DDBJ whole genome shotgun (WGS) entry which is preliminary data.</text>
</comment>
<sequence length="172" mass="18481">MHSDRRFGLVSEPQADGLPDTADHDSTAYDDIHSAREADGPRPAALPVDHAVRLDAFGGTPAEARAGTPLDQRLAQEQPDQLLTGPDARWDDEERPDHDVLDPSPRFDPSNPVSMYDRPLDDGDVAPIGRLAAPDAGSGFDEEKDEVARDMGPSGGGPTVEEAAMHETHELD</sequence>
<evidence type="ECO:0000256" key="1">
    <source>
        <dbReference type="SAM" id="MobiDB-lite"/>
    </source>
</evidence>
<evidence type="ECO:0000313" key="3">
    <source>
        <dbReference type="EMBL" id="GAA2511616.1"/>
    </source>
</evidence>
<dbReference type="InterPro" id="IPR043763">
    <property type="entry name" value="DUF5709"/>
</dbReference>
<dbReference type="Pfam" id="PF18970">
    <property type="entry name" value="DUF5709"/>
    <property type="match status" value="1"/>
</dbReference>
<evidence type="ECO:0000313" key="4">
    <source>
        <dbReference type="Proteomes" id="UP001499978"/>
    </source>
</evidence>
<gene>
    <name evidence="3" type="ORF">GCM10010201_03260</name>
</gene>
<protein>
    <recommendedName>
        <fullName evidence="2">DUF5709 domain-containing protein</fullName>
    </recommendedName>
</protein>
<dbReference type="EMBL" id="BAAARY010000001">
    <property type="protein sequence ID" value="GAA2511616.1"/>
    <property type="molecule type" value="Genomic_DNA"/>
</dbReference>
<accession>A0ABN3N3S9</accession>
<name>A0ABN3N3S9_9ACTN</name>
<organism evidence="3 4">
    <name type="scientific">Pilimelia columellifera subsp. columellifera</name>
    <dbReference type="NCBI Taxonomy" id="706583"/>
    <lineage>
        <taxon>Bacteria</taxon>
        <taxon>Bacillati</taxon>
        <taxon>Actinomycetota</taxon>
        <taxon>Actinomycetes</taxon>
        <taxon>Micromonosporales</taxon>
        <taxon>Micromonosporaceae</taxon>
        <taxon>Pilimelia</taxon>
    </lineage>
</organism>
<feature type="domain" description="DUF5709" evidence="2">
    <location>
        <begin position="129"/>
        <end position="170"/>
    </location>
</feature>
<reference evidence="3 4" key="1">
    <citation type="journal article" date="2019" name="Int. J. Syst. Evol. Microbiol.">
        <title>The Global Catalogue of Microorganisms (GCM) 10K type strain sequencing project: providing services to taxonomists for standard genome sequencing and annotation.</title>
        <authorList>
            <consortium name="The Broad Institute Genomics Platform"/>
            <consortium name="The Broad Institute Genome Sequencing Center for Infectious Disease"/>
            <person name="Wu L."/>
            <person name="Ma J."/>
        </authorList>
    </citation>
    <scope>NUCLEOTIDE SEQUENCE [LARGE SCALE GENOMIC DNA]</scope>
    <source>
        <strain evidence="3 4">JCM 3367</strain>
    </source>
</reference>